<keyword evidence="2" id="KW-1185">Reference proteome</keyword>
<proteinExistence type="predicted"/>
<dbReference type="RefSeq" id="WP_279529706.1">
    <property type="nucleotide sequence ID" value="NZ_CP122312.1"/>
</dbReference>
<dbReference type="EMBL" id="JBHTAR010000011">
    <property type="protein sequence ID" value="MFC7199782.1"/>
    <property type="molecule type" value="Genomic_DNA"/>
</dbReference>
<name>A0ABD5Z3M8_9EURY</name>
<accession>A0ABD5Z3M8</accession>
<evidence type="ECO:0000313" key="2">
    <source>
        <dbReference type="Proteomes" id="UP001596447"/>
    </source>
</evidence>
<evidence type="ECO:0008006" key="3">
    <source>
        <dbReference type="Google" id="ProtNLM"/>
    </source>
</evidence>
<sequence>MSQSPVTRSVVCPSCESKALAVVPSDSTIVDEEDDADGKVWTDCRTCGEEFLTYYRVDD</sequence>
<dbReference type="AlphaFoldDB" id="A0ABD5Z3M8"/>
<protein>
    <recommendedName>
        <fullName evidence="3">Small CPxCG-related zinc finger protein</fullName>
    </recommendedName>
</protein>
<evidence type="ECO:0000313" key="1">
    <source>
        <dbReference type="EMBL" id="MFC7199782.1"/>
    </source>
</evidence>
<gene>
    <name evidence="1" type="ORF">ACFQJ9_10245</name>
</gene>
<comment type="caution">
    <text evidence="1">The sequence shown here is derived from an EMBL/GenBank/DDBJ whole genome shotgun (WGS) entry which is preliminary data.</text>
</comment>
<reference evidence="1 2" key="1">
    <citation type="journal article" date="2019" name="Int. J. Syst. Evol. Microbiol.">
        <title>The Global Catalogue of Microorganisms (GCM) 10K type strain sequencing project: providing services to taxonomists for standard genome sequencing and annotation.</title>
        <authorList>
            <consortium name="The Broad Institute Genomics Platform"/>
            <consortium name="The Broad Institute Genome Sequencing Center for Infectious Disease"/>
            <person name="Wu L."/>
            <person name="Ma J."/>
        </authorList>
    </citation>
    <scope>NUCLEOTIDE SEQUENCE [LARGE SCALE GENOMIC DNA]</scope>
    <source>
        <strain evidence="1 2">XZGYJ-43</strain>
    </source>
</reference>
<organism evidence="1 2">
    <name type="scientific">Halospeciosus flavus</name>
    <dbReference type="NCBI Taxonomy" id="3032283"/>
    <lineage>
        <taxon>Archaea</taxon>
        <taxon>Methanobacteriati</taxon>
        <taxon>Methanobacteriota</taxon>
        <taxon>Stenosarchaea group</taxon>
        <taxon>Halobacteria</taxon>
        <taxon>Halobacteriales</taxon>
        <taxon>Halobacteriaceae</taxon>
        <taxon>Halospeciosus</taxon>
    </lineage>
</organism>
<dbReference type="Proteomes" id="UP001596447">
    <property type="component" value="Unassembled WGS sequence"/>
</dbReference>